<dbReference type="AlphaFoldDB" id="A0A8J4PS84"/>
<proteinExistence type="predicted"/>
<sequence length="593" mass="66417">MSFSTSNNNNNQQSVTVFIPVQIPTTVFASLNANAVETFTTNLSQLVKNFVFDSIKNMSASSTASNNCFETCATEIVESESHFVKEFNVKETVFEEVQTTTTTSPTTTTLFEIQEKDISTFGIQNTERVFSSCVEPTTTSCVFVNCSIPAATKICFASDSKRIISKGRDCFDRDLNRGGNIIQGSNGSNMSRLSIYHLGCTKKQQIESCPTILPAVPMKNNFINNNNNNFSNIPNHVPLTLNAYQNPIFFKPLSKSKQRSSGINHLTSWQLLLENNTTNNGTNQSSTAANTQVDCFTESANLTNKEKEQSLFLEWFSDFDEMGQMLEDYTSQGDGCCGESNSAPKISFKSLNDFLKHLEESNCAHDIDVSPCPRSHTFNRPVAEPRMVIKPTWCVYGNSLNTQFFYSGLKDTDCGDIIVDHFEPLVDSPEHFQLSRGGRKMLNTPNAGGNSVWSEVLSYEVLHHVFGAELKRTETEIEYAPGSKITDFSIDIHGRHIGVSVVRIINFFDLNGKKYKAPFTPEYARDILYKKLFGVIASTEATVDKWEKQILYIWTTSSCVADIIVSEYWKVPKKLRSNTLVYVTHATNSEWII</sequence>
<accession>A0A8J4PS84</accession>
<protein>
    <submittedName>
        <fullName evidence="1">Uncharacterized protein</fullName>
    </submittedName>
</protein>
<dbReference type="OrthoDB" id="10260545at2759"/>
<dbReference type="EMBL" id="AJWJ01000241">
    <property type="protein sequence ID" value="KAF2072880.1"/>
    <property type="molecule type" value="Genomic_DNA"/>
</dbReference>
<evidence type="ECO:0000313" key="1">
    <source>
        <dbReference type="EMBL" id="KAF2072880.1"/>
    </source>
</evidence>
<organism evidence="1 2">
    <name type="scientific">Polysphondylium violaceum</name>
    <dbReference type="NCBI Taxonomy" id="133409"/>
    <lineage>
        <taxon>Eukaryota</taxon>
        <taxon>Amoebozoa</taxon>
        <taxon>Evosea</taxon>
        <taxon>Eumycetozoa</taxon>
        <taxon>Dictyostelia</taxon>
        <taxon>Dictyosteliales</taxon>
        <taxon>Dictyosteliaceae</taxon>
        <taxon>Polysphondylium</taxon>
    </lineage>
</organism>
<evidence type="ECO:0000313" key="2">
    <source>
        <dbReference type="Proteomes" id="UP000695562"/>
    </source>
</evidence>
<gene>
    <name evidence="1" type="ORF">CYY_005804</name>
</gene>
<keyword evidence="2" id="KW-1185">Reference proteome</keyword>
<comment type="caution">
    <text evidence="1">The sequence shown here is derived from an EMBL/GenBank/DDBJ whole genome shotgun (WGS) entry which is preliminary data.</text>
</comment>
<reference evidence="1" key="1">
    <citation type="submission" date="2020-01" db="EMBL/GenBank/DDBJ databases">
        <title>Development of genomics and gene disruption for Polysphondylium violaceum indicates a role for the polyketide synthase stlB in stalk morphogenesis.</title>
        <authorList>
            <person name="Narita B."/>
            <person name="Kawabe Y."/>
            <person name="Kin K."/>
            <person name="Saito T."/>
            <person name="Gibbs R."/>
            <person name="Kuspa A."/>
            <person name="Muzny D."/>
            <person name="Queller D."/>
            <person name="Richards S."/>
            <person name="Strassman J."/>
            <person name="Sucgang R."/>
            <person name="Worley K."/>
            <person name="Schaap P."/>
        </authorList>
    </citation>
    <scope>NUCLEOTIDE SEQUENCE</scope>
    <source>
        <strain evidence="1">QSvi11</strain>
    </source>
</reference>
<name>A0A8J4PS84_9MYCE</name>
<dbReference type="Proteomes" id="UP000695562">
    <property type="component" value="Unassembled WGS sequence"/>
</dbReference>